<evidence type="ECO:0000256" key="4">
    <source>
        <dbReference type="ARBA" id="ARBA00022679"/>
    </source>
</evidence>
<evidence type="ECO:0000256" key="9">
    <source>
        <dbReference type="ARBA" id="ARBA00023136"/>
    </source>
</evidence>
<dbReference type="InterPro" id="IPR029044">
    <property type="entry name" value="Nucleotide-diphossugar_trans"/>
</dbReference>
<keyword evidence="7" id="KW-1133">Transmembrane helix</keyword>
<evidence type="ECO:0000256" key="2">
    <source>
        <dbReference type="ARBA" id="ARBA00004922"/>
    </source>
</evidence>
<evidence type="ECO:0000256" key="1">
    <source>
        <dbReference type="ARBA" id="ARBA00004323"/>
    </source>
</evidence>
<keyword evidence="5" id="KW-0812">Transmembrane</keyword>
<evidence type="ECO:0000256" key="8">
    <source>
        <dbReference type="ARBA" id="ARBA00023034"/>
    </source>
</evidence>
<keyword evidence="10" id="KW-0328">Glycosyltransferase</keyword>
<keyword evidence="6" id="KW-0735">Signal-anchor</keyword>
<protein>
    <submittedName>
        <fullName evidence="10">Mannosyltransferase</fullName>
    </submittedName>
</protein>
<dbReference type="PANTHER" id="PTHR31646:SF1">
    <property type="entry name" value="ALPHA-1,2-MANNOSYLTRANSFERASE MNN2"/>
    <property type="match status" value="1"/>
</dbReference>
<evidence type="ECO:0000256" key="7">
    <source>
        <dbReference type="ARBA" id="ARBA00022989"/>
    </source>
</evidence>
<evidence type="ECO:0000313" key="11">
    <source>
        <dbReference type="Proteomes" id="UP001140510"/>
    </source>
</evidence>
<evidence type="ECO:0000256" key="3">
    <source>
        <dbReference type="ARBA" id="ARBA00009105"/>
    </source>
</evidence>
<dbReference type="Gene3D" id="3.90.550.10">
    <property type="entry name" value="Spore Coat Polysaccharide Biosynthesis Protein SpsA, Chain A"/>
    <property type="match status" value="1"/>
</dbReference>
<dbReference type="AlphaFoldDB" id="A0A9W8ZNG0"/>
<dbReference type="OrthoDB" id="430354at2759"/>
<keyword evidence="4" id="KW-0808">Transferase</keyword>
<keyword evidence="11" id="KW-1185">Reference proteome</keyword>
<comment type="subcellular location">
    <subcellularLocation>
        <location evidence="1">Golgi apparatus membrane</location>
        <topology evidence="1">Single-pass type II membrane protein</topology>
    </subcellularLocation>
</comment>
<comment type="pathway">
    <text evidence="2">Protein modification; protein glycosylation.</text>
</comment>
<dbReference type="SUPFAM" id="SSF53448">
    <property type="entry name" value="Nucleotide-diphospho-sugar transferases"/>
    <property type="match status" value="1"/>
</dbReference>
<sequence length="452" mass="51496">MDQCKSWARFVQPREVKDFWSDLALALEGARPDAEPIHVESGHPTSQETKFEPLNITKTAPSRLVNFTDEQETTLMKSHYLMRSSAQRLSPQLAFTKGSIGIVTTANAKYMPILLVSIRMLRRTGCQLPVEVFIDDWTKYDPHVCDFVLPSLNAACVVLSEIYETAPKARAPTSYQFKLFAILFSSFQHVLFLDTDAFPAHDPTFLFTTAPYTAHGLILWPDLFGLTISEHYYHIAGIPYESPSARASTESSIVLLNKDTHRESLLMMVYYNYFGPDYYYPLLCQGSHGAGDKETFVQAAMAVGRPWYQVKTGVAGLGYFDDNKYRLSGLAQMDPRTDFTYKPPSKSHIHGSDRWDEFAEPVEKVRPLFVHQNMHKLDPKRILKMVGTEARTRDGRFTRLWGKVEGIVDLFGYDVERRVWEVVIEEGCRGDDGKETCVELRNYYAEVFGVTD</sequence>
<comment type="caution">
    <text evidence="10">The sequence shown here is derived from an EMBL/GenBank/DDBJ whole genome shotgun (WGS) entry which is preliminary data.</text>
</comment>
<dbReference type="GO" id="GO:0000139">
    <property type="term" value="C:Golgi membrane"/>
    <property type="evidence" value="ECO:0007669"/>
    <property type="project" value="UniProtKB-SubCell"/>
</dbReference>
<keyword evidence="8" id="KW-0333">Golgi apparatus</keyword>
<evidence type="ECO:0000313" key="10">
    <source>
        <dbReference type="EMBL" id="KAJ4411565.1"/>
    </source>
</evidence>
<name>A0A9W8ZNG0_9PLEO</name>
<dbReference type="GO" id="GO:0046354">
    <property type="term" value="P:mannan biosynthetic process"/>
    <property type="evidence" value="ECO:0007669"/>
    <property type="project" value="TreeGrafter"/>
</dbReference>
<dbReference type="EMBL" id="JAPEVA010000005">
    <property type="protein sequence ID" value="KAJ4411565.1"/>
    <property type="molecule type" value="Genomic_DNA"/>
</dbReference>
<dbReference type="PANTHER" id="PTHR31646">
    <property type="entry name" value="ALPHA-1,2-MANNOSYLTRANSFERASE MNN2"/>
    <property type="match status" value="1"/>
</dbReference>
<proteinExistence type="inferred from homology"/>
<dbReference type="Proteomes" id="UP001140510">
    <property type="component" value="Unassembled WGS sequence"/>
</dbReference>
<accession>A0A9W8ZNG0</accession>
<dbReference type="Pfam" id="PF11051">
    <property type="entry name" value="Mannosyl_trans3"/>
    <property type="match status" value="2"/>
</dbReference>
<organism evidence="10 11">
    <name type="scientific">Didymella pomorum</name>
    <dbReference type="NCBI Taxonomy" id="749634"/>
    <lineage>
        <taxon>Eukaryota</taxon>
        <taxon>Fungi</taxon>
        <taxon>Dikarya</taxon>
        <taxon>Ascomycota</taxon>
        <taxon>Pezizomycotina</taxon>
        <taxon>Dothideomycetes</taxon>
        <taxon>Pleosporomycetidae</taxon>
        <taxon>Pleosporales</taxon>
        <taxon>Pleosporineae</taxon>
        <taxon>Didymellaceae</taxon>
        <taxon>Didymella</taxon>
    </lineage>
</organism>
<dbReference type="InterPro" id="IPR022751">
    <property type="entry name" value="Alpha_mannosyltransferase"/>
</dbReference>
<dbReference type="GO" id="GO:0000026">
    <property type="term" value="F:alpha-1,2-mannosyltransferase activity"/>
    <property type="evidence" value="ECO:0007669"/>
    <property type="project" value="TreeGrafter"/>
</dbReference>
<evidence type="ECO:0000256" key="6">
    <source>
        <dbReference type="ARBA" id="ARBA00022968"/>
    </source>
</evidence>
<reference evidence="10" key="1">
    <citation type="submission" date="2022-10" db="EMBL/GenBank/DDBJ databases">
        <title>Tapping the CABI collections for fungal endophytes: first genome assemblies for Collariella, Neodidymelliopsis, Ascochyta clinopodiicola, Didymella pomorum, Didymosphaeria variabile, Neocosmospora piperis and Neocucurbitaria cava.</title>
        <authorList>
            <person name="Hill R."/>
        </authorList>
    </citation>
    <scope>NUCLEOTIDE SEQUENCE</scope>
    <source>
        <strain evidence="10">IMI 355091</strain>
    </source>
</reference>
<gene>
    <name evidence="10" type="primary">MNN2</name>
    <name evidence="10" type="ORF">N0V91_001350</name>
</gene>
<evidence type="ECO:0000256" key="5">
    <source>
        <dbReference type="ARBA" id="ARBA00022692"/>
    </source>
</evidence>
<keyword evidence="9" id="KW-0472">Membrane</keyword>
<comment type="similarity">
    <text evidence="3">Belongs to the MNN1/MNT family.</text>
</comment>